<proteinExistence type="inferred from homology"/>
<comment type="caution">
    <text evidence="11">The sequence shown here is derived from an EMBL/GenBank/DDBJ whole genome shotgun (WGS) entry which is preliminary data.</text>
</comment>
<keyword evidence="3 10" id="KW-0255">Endonuclease</keyword>
<keyword evidence="4 10" id="KW-0378">Hydrolase</keyword>
<dbReference type="GO" id="GO:0003677">
    <property type="term" value="F:DNA binding"/>
    <property type="evidence" value="ECO:0007669"/>
    <property type="project" value="UniProtKB-KW"/>
</dbReference>
<accession>A0A7C4U6M4</accession>
<evidence type="ECO:0000256" key="10">
    <source>
        <dbReference type="HAMAP-Rule" id="MF_01470"/>
    </source>
</evidence>
<keyword evidence="5 10" id="KW-0460">Magnesium</keyword>
<dbReference type="InterPro" id="IPR042211">
    <property type="entry name" value="CRISPR-assoc_Cas1_N"/>
</dbReference>
<dbReference type="GO" id="GO:0043571">
    <property type="term" value="P:maintenance of CRISPR repeat elements"/>
    <property type="evidence" value="ECO:0007669"/>
    <property type="project" value="UniProtKB-UniRule"/>
</dbReference>
<comment type="function">
    <text evidence="10">CRISPR (clustered regularly interspaced short palindromic repeat), is an adaptive immune system that provides protection against mobile genetic elements (viruses, transposable elements and conjugative plasmids). CRISPR clusters contain spacers, sequences complementary to antecedent mobile elements, and target invading nucleic acids. CRISPR clusters are transcribed and processed into CRISPR RNA (crRNA). Acts as a dsDNA endonuclease. Involved in the integration of spacer DNA into the CRISPR cassette.</text>
</comment>
<comment type="similarity">
    <text evidence="10">Belongs to the CRISPR-associated endonuclease Cas1 family.</text>
</comment>
<evidence type="ECO:0000313" key="11">
    <source>
        <dbReference type="EMBL" id="HGW91317.1"/>
    </source>
</evidence>
<keyword evidence="6 10" id="KW-0051">Antiviral defense</keyword>
<dbReference type="Gene3D" id="1.20.120.920">
    <property type="entry name" value="CRISPR-associated endonuclease Cas1, C-terminal domain"/>
    <property type="match status" value="1"/>
</dbReference>
<evidence type="ECO:0000256" key="6">
    <source>
        <dbReference type="ARBA" id="ARBA00023118"/>
    </source>
</evidence>
<feature type="binding site" evidence="10">
    <location>
        <position position="158"/>
    </location>
    <ligand>
        <name>Mn(2+)</name>
        <dbReference type="ChEBI" id="CHEBI:29035"/>
    </ligand>
</feature>
<evidence type="ECO:0000256" key="7">
    <source>
        <dbReference type="ARBA" id="ARBA00023125"/>
    </source>
</evidence>
<dbReference type="EMBL" id="DTHG01000025">
    <property type="protein sequence ID" value="HGW91317.1"/>
    <property type="molecule type" value="Genomic_DNA"/>
</dbReference>
<dbReference type="GO" id="GO:0051607">
    <property type="term" value="P:defense response to virus"/>
    <property type="evidence" value="ECO:0007669"/>
    <property type="project" value="UniProtKB-UniRule"/>
</dbReference>
<evidence type="ECO:0000256" key="8">
    <source>
        <dbReference type="ARBA" id="ARBA00023211"/>
    </source>
</evidence>
<dbReference type="GO" id="GO:0016787">
    <property type="term" value="F:hydrolase activity"/>
    <property type="evidence" value="ECO:0007669"/>
    <property type="project" value="UniProtKB-KW"/>
</dbReference>
<evidence type="ECO:0000256" key="1">
    <source>
        <dbReference type="ARBA" id="ARBA00022722"/>
    </source>
</evidence>
<sequence length="333" mass="39286">MSTIYVVEDYATLRKHQQRLKIEKDENILLEIPIFKVEKILLFGNIQITADAIQMLLENNIDVSFYNVYGKLKGKLVNKFGKNIFLRLLQYENYIDEEKRLNISKFIVSGKIKNFISFLGKYMRNHPEIDFSKELKILNNFLILLQRKTHISGCLGVEGIATSVYYNCFKRMILNEDFMEVFKERERRPPKDPINSMLSLGYSLITNEMWGIIDGMGYDPFIGFLHGINYGRPSLALDLIEQFRVSIVDRVVLEIINHRIIGIDEFEYDEVNGCRMKKEGIKKFFEHFDRRLNTKIVIANEQEASYRKLFFLQAERFKETLLKGTEYKSFIYI</sequence>
<dbReference type="PANTHER" id="PTHR34353:SF2">
    <property type="entry name" value="CRISPR-ASSOCIATED ENDONUCLEASE CAS1 1"/>
    <property type="match status" value="1"/>
</dbReference>
<feature type="binding site" evidence="10">
    <location>
        <position position="226"/>
    </location>
    <ligand>
        <name>Mn(2+)</name>
        <dbReference type="ChEBI" id="CHEBI:29035"/>
    </ligand>
</feature>
<dbReference type="Gene3D" id="3.100.10.20">
    <property type="entry name" value="CRISPR-associated endonuclease Cas1, N-terminal domain"/>
    <property type="match status" value="1"/>
</dbReference>
<dbReference type="InterPro" id="IPR002729">
    <property type="entry name" value="CRISPR-assoc_Cas1"/>
</dbReference>
<dbReference type="EC" id="3.1.-.-" evidence="10"/>
<name>A0A7C4U6M4_UNCW3</name>
<dbReference type="PANTHER" id="PTHR34353">
    <property type="entry name" value="CRISPR-ASSOCIATED ENDONUCLEASE CAS1 1"/>
    <property type="match status" value="1"/>
</dbReference>
<comment type="cofactor">
    <cofactor evidence="10">
        <name>Mg(2+)</name>
        <dbReference type="ChEBI" id="CHEBI:18420"/>
    </cofactor>
    <cofactor evidence="10">
        <name>Mn(2+)</name>
        <dbReference type="ChEBI" id="CHEBI:29035"/>
    </cofactor>
</comment>
<dbReference type="Pfam" id="PF01867">
    <property type="entry name" value="Cas_Cas1"/>
    <property type="match status" value="1"/>
</dbReference>
<dbReference type="InterPro" id="IPR050646">
    <property type="entry name" value="Cas1"/>
</dbReference>
<dbReference type="GO" id="GO:0046872">
    <property type="term" value="F:metal ion binding"/>
    <property type="evidence" value="ECO:0007669"/>
    <property type="project" value="UniProtKB-UniRule"/>
</dbReference>
<feature type="binding site" evidence="10">
    <location>
        <position position="241"/>
    </location>
    <ligand>
        <name>Mn(2+)</name>
        <dbReference type="ChEBI" id="CHEBI:29035"/>
    </ligand>
</feature>
<keyword evidence="7 10" id="KW-0238">DNA-binding</keyword>
<keyword evidence="1 10" id="KW-0540">Nuclease</keyword>
<dbReference type="CDD" id="cd09634">
    <property type="entry name" value="Cas1_I-II-III"/>
    <property type="match status" value="1"/>
</dbReference>
<dbReference type="GO" id="GO:0004519">
    <property type="term" value="F:endonuclease activity"/>
    <property type="evidence" value="ECO:0007669"/>
    <property type="project" value="UniProtKB-UniRule"/>
</dbReference>
<evidence type="ECO:0000256" key="5">
    <source>
        <dbReference type="ARBA" id="ARBA00022842"/>
    </source>
</evidence>
<evidence type="ECO:0000256" key="9">
    <source>
        <dbReference type="ARBA" id="ARBA00038592"/>
    </source>
</evidence>
<dbReference type="HAMAP" id="MF_01470">
    <property type="entry name" value="Cas1"/>
    <property type="match status" value="1"/>
</dbReference>
<dbReference type="InterPro" id="IPR042206">
    <property type="entry name" value="CRISPR-assoc_Cas1_C"/>
</dbReference>
<reference evidence="11" key="1">
    <citation type="journal article" date="2020" name="mSystems">
        <title>Genome- and Community-Level Interaction Insights into Carbon Utilization and Element Cycling Functions of Hydrothermarchaeota in Hydrothermal Sediment.</title>
        <authorList>
            <person name="Zhou Z."/>
            <person name="Liu Y."/>
            <person name="Xu W."/>
            <person name="Pan J."/>
            <person name="Luo Z.H."/>
            <person name="Li M."/>
        </authorList>
    </citation>
    <scope>NUCLEOTIDE SEQUENCE [LARGE SCALE GENOMIC DNA]</scope>
    <source>
        <strain evidence="11">SpSt-780</strain>
    </source>
</reference>
<protein>
    <recommendedName>
        <fullName evidence="10">CRISPR-associated endonuclease Cas1</fullName>
        <ecNumber evidence="10">3.1.-.-</ecNumber>
    </recommendedName>
</protein>
<dbReference type="NCBIfam" id="TIGR00287">
    <property type="entry name" value="cas1"/>
    <property type="match status" value="1"/>
</dbReference>
<evidence type="ECO:0000256" key="3">
    <source>
        <dbReference type="ARBA" id="ARBA00022759"/>
    </source>
</evidence>
<organism evidence="11">
    <name type="scientific">candidate division WOR-3 bacterium</name>
    <dbReference type="NCBI Taxonomy" id="2052148"/>
    <lineage>
        <taxon>Bacteria</taxon>
        <taxon>Bacteria division WOR-3</taxon>
    </lineage>
</organism>
<evidence type="ECO:0000256" key="2">
    <source>
        <dbReference type="ARBA" id="ARBA00022723"/>
    </source>
</evidence>
<keyword evidence="8 10" id="KW-0464">Manganese</keyword>
<comment type="subunit">
    <text evidence="9 10">Homodimer, forms a heterotetramer with a Cas2 homodimer.</text>
</comment>
<dbReference type="AlphaFoldDB" id="A0A7C4U6M4"/>
<gene>
    <name evidence="10 11" type="primary">cas1</name>
    <name evidence="11" type="ORF">ENV67_02095</name>
</gene>
<keyword evidence="2 10" id="KW-0479">Metal-binding</keyword>
<evidence type="ECO:0000256" key="4">
    <source>
        <dbReference type="ARBA" id="ARBA00022801"/>
    </source>
</evidence>